<feature type="chain" id="PRO_5025441990" description="non-specific serine/threonine protein kinase" evidence="19">
    <location>
        <begin position="19"/>
        <end position="631"/>
    </location>
</feature>
<dbReference type="GO" id="GO:0016020">
    <property type="term" value="C:membrane"/>
    <property type="evidence" value="ECO:0007669"/>
    <property type="project" value="UniProtKB-SubCell"/>
</dbReference>
<dbReference type="SMART" id="SM00220">
    <property type="entry name" value="S_TKc"/>
    <property type="match status" value="1"/>
</dbReference>
<keyword evidence="7 19" id="KW-0732">Signal</keyword>
<evidence type="ECO:0000256" key="12">
    <source>
        <dbReference type="ARBA" id="ARBA00023136"/>
    </source>
</evidence>
<dbReference type="PANTHER" id="PTHR27009">
    <property type="entry name" value="RUST RESISTANCE KINASE LR10-RELATED"/>
    <property type="match status" value="1"/>
</dbReference>
<feature type="domain" description="Protein kinase" evidence="20">
    <location>
        <begin position="324"/>
        <end position="613"/>
    </location>
</feature>
<evidence type="ECO:0000256" key="6">
    <source>
        <dbReference type="ARBA" id="ARBA00022692"/>
    </source>
</evidence>
<evidence type="ECO:0000256" key="7">
    <source>
        <dbReference type="ARBA" id="ARBA00022729"/>
    </source>
</evidence>
<comment type="catalytic activity">
    <reaction evidence="16">
        <text>L-threonyl-[protein] + ATP = O-phospho-L-threonyl-[protein] + ADP + H(+)</text>
        <dbReference type="Rhea" id="RHEA:46608"/>
        <dbReference type="Rhea" id="RHEA-COMP:11060"/>
        <dbReference type="Rhea" id="RHEA-COMP:11605"/>
        <dbReference type="ChEBI" id="CHEBI:15378"/>
        <dbReference type="ChEBI" id="CHEBI:30013"/>
        <dbReference type="ChEBI" id="CHEBI:30616"/>
        <dbReference type="ChEBI" id="CHEBI:61977"/>
        <dbReference type="ChEBI" id="CHEBI:456216"/>
        <dbReference type="EC" id="2.7.11.1"/>
    </reaction>
</comment>
<evidence type="ECO:0000256" key="13">
    <source>
        <dbReference type="ARBA" id="ARBA00023157"/>
    </source>
</evidence>
<comment type="subcellular location">
    <subcellularLocation>
        <location evidence="1">Membrane</location>
        <topology evidence="1">Single-pass type I membrane protein</topology>
    </subcellularLocation>
</comment>
<evidence type="ECO:0000256" key="9">
    <source>
        <dbReference type="ARBA" id="ARBA00022777"/>
    </source>
</evidence>
<protein>
    <recommendedName>
        <fullName evidence="2">non-specific serine/threonine protein kinase</fullName>
        <ecNumber evidence="2">2.7.11.1</ecNumber>
    </recommendedName>
</protein>
<keyword evidence="12" id="KW-0472">Membrane</keyword>
<evidence type="ECO:0000256" key="18">
    <source>
        <dbReference type="PROSITE-ProRule" id="PRU10141"/>
    </source>
</evidence>
<evidence type="ECO:0000256" key="4">
    <source>
        <dbReference type="ARBA" id="ARBA00022536"/>
    </source>
</evidence>
<evidence type="ECO:0000256" key="16">
    <source>
        <dbReference type="ARBA" id="ARBA00047899"/>
    </source>
</evidence>
<keyword evidence="14" id="KW-0675">Receptor</keyword>
<keyword evidence="6" id="KW-0812">Transmembrane</keyword>
<proteinExistence type="predicted"/>
<dbReference type="InterPro" id="IPR045874">
    <property type="entry name" value="LRK10/LRL21-25-like"/>
</dbReference>
<feature type="binding site" evidence="18">
    <location>
        <position position="352"/>
    </location>
    <ligand>
        <name>ATP</name>
        <dbReference type="ChEBI" id="CHEBI:30616"/>
    </ligand>
</feature>
<evidence type="ECO:0000256" key="2">
    <source>
        <dbReference type="ARBA" id="ARBA00012513"/>
    </source>
</evidence>
<dbReference type="PROSITE" id="PS00108">
    <property type="entry name" value="PROTEIN_KINASE_ST"/>
    <property type="match status" value="1"/>
</dbReference>
<evidence type="ECO:0000256" key="10">
    <source>
        <dbReference type="ARBA" id="ARBA00022840"/>
    </source>
</evidence>
<feature type="signal peptide" evidence="19">
    <location>
        <begin position="1"/>
        <end position="18"/>
    </location>
</feature>
<dbReference type="InterPro" id="IPR011009">
    <property type="entry name" value="Kinase-like_dom_sf"/>
</dbReference>
<evidence type="ECO:0000256" key="15">
    <source>
        <dbReference type="ARBA" id="ARBA00023180"/>
    </source>
</evidence>
<dbReference type="GO" id="GO:0005524">
    <property type="term" value="F:ATP binding"/>
    <property type="evidence" value="ECO:0007669"/>
    <property type="project" value="UniProtKB-UniRule"/>
</dbReference>
<evidence type="ECO:0000256" key="5">
    <source>
        <dbReference type="ARBA" id="ARBA00022679"/>
    </source>
</evidence>
<evidence type="ECO:0000313" key="22">
    <source>
        <dbReference type="Proteomes" id="UP000464620"/>
    </source>
</evidence>
<keyword evidence="8 18" id="KW-0547">Nucleotide-binding</keyword>
<keyword evidence="13" id="KW-1015">Disulfide bond</keyword>
<evidence type="ECO:0000256" key="17">
    <source>
        <dbReference type="ARBA" id="ARBA00048679"/>
    </source>
</evidence>
<sequence>MYKFVVLVFILVVAAATGERRECPASFNCGDNIGNFSFPLTTAERQECGLLAINNCYEPAQVDRWVQLSDEGKTFLVIRVSQQNFTSIQFRDKDLYDLLQSRNCNAFRYNYTLSTPPTFHHFASLDMEYNTTLYTCNRTLHFPPTRNMFSYANCTGIDIYYGLFMRTPQIQSSLASCTKVLLPIKDVPDGNDPFTFVNADINAKVILSQECTDCHYKQRGQCQLDSKSKFCCANVRHTENTSTSSRSWVVMNMRLALGLALSIVAALLLLSVCCLRRKLFTLTICCFWNKTRSTGEIIIESFLKQHGSLPTRRYKYSEIKKFTDDFKVKLGRGGYGTVYKGKLQDGSLIAVKVLSEVKGTAEEFINEVASISRTSHVNIVSLVGFCFQGSKRALIYEFMPNGSLEKFICEENSTTVGHQLDSRSLYDIAVGVARGLNYLHRGCNTRILHFDIKPHNILLDKDFCPKISDFGLAKICPRKESIVSMSCARGTIGFIAPELFSRNFGGISHKADVYSYGMMVLEMVGGRNNKNVEVDRSSELYFPHWIYKRLELDEELGLRCIKKESDREIVRKMTLVSLWCIQTNPLYRPSMSKVVEMLEGSLESFELPPRPFFSSSPTSPINYSSHTSESL</sequence>
<dbReference type="PROSITE" id="PS50011">
    <property type="entry name" value="PROTEIN_KINASE_DOM"/>
    <property type="match status" value="1"/>
</dbReference>
<dbReference type="PROSITE" id="PS00107">
    <property type="entry name" value="PROTEIN_KINASE_ATP"/>
    <property type="match status" value="1"/>
</dbReference>
<evidence type="ECO:0000259" key="20">
    <source>
        <dbReference type="PROSITE" id="PS50011"/>
    </source>
</evidence>
<dbReference type="Pfam" id="PF00069">
    <property type="entry name" value="Pkinase"/>
    <property type="match status" value="1"/>
</dbReference>
<keyword evidence="3" id="KW-0723">Serine/threonine-protein kinase</keyword>
<keyword evidence="15" id="KW-0325">Glycoprotein</keyword>
<dbReference type="InterPro" id="IPR008271">
    <property type="entry name" value="Ser/Thr_kinase_AS"/>
</dbReference>
<keyword evidence="4" id="KW-0245">EGF-like domain</keyword>
<keyword evidence="9" id="KW-0418">Kinase</keyword>
<evidence type="ECO:0000256" key="3">
    <source>
        <dbReference type="ARBA" id="ARBA00022527"/>
    </source>
</evidence>
<accession>A0A6B9VF71</accession>
<evidence type="ECO:0000256" key="11">
    <source>
        <dbReference type="ARBA" id="ARBA00022989"/>
    </source>
</evidence>
<keyword evidence="10 18" id="KW-0067">ATP-binding</keyword>
<reference evidence="21 22" key="1">
    <citation type="submission" date="2020-01" db="EMBL/GenBank/DDBJ databases">
        <title>Genome sequence of Arachis hypogaea, cultivar Shitouqi.</title>
        <authorList>
            <person name="Zhuang W."/>
            <person name="Chen H."/>
            <person name="Varshney R."/>
            <person name="Wang D."/>
            <person name="Ming R."/>
        </authorList>
    </citation>
    <scope>NUCLEOTIDE SEQUENCE [LARGE SCALE GENOMIC DNA]</scope>
    <source>
        <tissue evidence="21">Young leaf</tissue>
    </source>
</reference>
<dbReference type="FunFam" id="3.30.200.20:FF:000059">
    <property type="entry name" value="S-receptor-like serine/threonine-protein kinase"/>
    <property type="match status" value="1"/>
</dbReference>
<organism evidence="21 22">
    <name type="scientific">Arachis hypogaea</name>
    <name type="common">Peanut</name>
    <dbReference type="NCBI Taxonomy" id="3818"/>
    <lineage>
        <taxon>Eukaryota</taxon>
        <taxon>Viridiplantae</taxon>
        <taxon>Streptophyta</taxon>
        <taxon>Embryophyta</taxon>
        <taxon>Tracheophyta</taxon>
        <taxon>Spermatophyta</taxon>
        <taxon>Magnoliopsida</taxon>
        <taxon>eudicotyledons</taxon>
        <taxon>Gunneridae</taxon>
        <taxon>Pentapetalae</taxon>
        <taxon>rosids</taxon>
        <taxon>fabids</taxon>
        <taxon>Fabales</taxon>
        <taxon>Fabaceae</taxon>
        <taxon>Papilionoideae</taxon>
        <taxon>50 kb inversion clade</taxon>
        <taxon>dalbergioids sensu lato</taxon>
        <taxon>Dalbergieae</taxon>
        <taxon>Pterocarpus clade</taxon>
        <taxon>Arachis</taxon>
    </lineage>
</organism>
<evidence type="ECO:0000256" key="8">
    <source>
        <dbReference type="ARBA" id="ARBA00022741"/>
    </source>
</evidence>
<dbReference type="InterPro" id="IPR017441">
    <property type="entry name" value="Protein_kinase_ATP_BS"/>
</dbReference>
<dbReference type="SUPFAM" id="SSF56112">
    <property type="entry name" value="Protein kinase-like (PK-like)"/>
    <property type="match status" value="1"/>
</dbReference>
<evidence type="ECO:0000256" key="19">
    <source>
        <dbReference type="SAM" id="SignalP"/>
    </source>
</evidence>
<dbReference type="GO" id="GO:0004674">
    <property type="term" value="F:protein serine/threonine kinase activity"/>
    <property type="evidence" value="ECO:0007669"/>
    <property type="project" value="UniProtKB-KW"/>
</dbReference>
<dbReference type="EC" id="2.7.11.1" evidence="2"/>
<keyword evidence="11" id="KW-1133">Transmembrane helix</keyword>
<dbReference type="InterPro" id="IPR000719">
    <property type="entry name" value="Prot_kinase_dom"/>
</dbReference>
<dbReference type="FunFam" id="1.10.510.10:FF:000590">
    <property type="entry name" value="PR5-like receptor kinase"/>
    <property type="match status" value="1"/>
</dbReference>
<comment type="catalytic activity">
    <reaction evidence="17">
        <text>L-seryl-[protein] + ATP = O-phospho-L-seryl-[protein] + ADP + H(+)</text>
        <dbReference type="Rhea" id="RHEA:17989"/>
        <dbReference type="Rhea" id="RHEA-COMP:9863"/>
        <dbReference type="Rhea" id="RHEA-COMP:11604"/>
        <dbReference type="ChEBI" id="CHEBI:15378"/>
        <dbReference type="ChEBI" id="CHEBI:29999"/>
        <dbReference type="ChEBI" id="CHEBI:30616"/>
        <dbReference type="ChEBI" id="CHEBI:83421"/>
        <dbReference type="ChEBI" id="CHEBI:456216"/>
        <dbReference type="EC" id="2.7.11.1"/>
    </reaction>
</comment>
<evidence type="ECO:0000313" key="21">
    <source>
        <dbReference type="EMBL" id="QHN79675.1"/>
    </source>
</evidence>
<dbReference type="Proteomes" id="UP000464620">
    <property type="component" value="Chromosome B09"/>
</dbReference>
<dbReference type="Gene3D" id="1.10.510.10">
    <property type="entry name" value="Transferase(Phosphotransferase) domain 1"/>
    <property type="match status" value="1"/>
</dbReference>
<evidence type="ECO:0000256" key="1">
    <source>
        <dbReference type="ARBA" id="ARBA00004479"/>
    </source>
</evidence>
<name>A0A6B9VF71_ARAHY</name>
<gene>
    <name evidence="21" type="ORF">DS421_19g672020</name>
</gene>
<keyword evidence="5" id="KW-0808">Transferase</keyword>
<evidence type="ECO:0000256" key="14">
    <source>
        <dbReference type="ARBA" id="ARBA00023170"/>
    </source>
</evidence>
<dbReference type="Gene3D" id="3.30.200.20">
    <property type="entry name" value="Phosphorylase Kinase, domain 1"/>
    <property type="match status" value="1"/>
</dbReference>
<dbReference type="EMBL" id="CP031001">
    <property type="protein sequence ID" value="QHN79675.1"/>
    <property type="molecule type" value="Genomic_DNA"/>
</dbReference>
<dbReference type="AlphaFoldDB" id="A0A6B9VF71"/>